<dbReference type="Proteomes" id="UP000049828">
    <property type="component" value="Unassembled WGS sequence"/>
</dbReference>
<evidence type="ECO:0000313" key="2">
    <source>
        <dbReference type="EMBL" id="CRL35777.1"/>
    </source>
</evidence>
<accession>A0A0M6WJL0</accession>
<dbReference type="InterPro" id="IPR046097">
    <property type="entry name" value="DUF6033"/>
</dbReference>
<feature type="compositionally biased region" description="Polar residues" evidence="1">
    <location>
        <begin position="99"/>
        <end position="112"/>
    </location>
</feature>
<dbReference type="Pfam" id="PF19498">
    <property type="entry name" value="DUF6033"/>
    <property type="match status" value="1"/>
</dbReference>
<feature type="region of interest" description="Disordered" evidence="1">
    <location>
        <begin position="96"/>
        <end position="121"/>
    </location>
</feature>
<dbReference type="OrthoDB" id="2066328at2"/>
<dbReference type="AlphaFoldDB" id="A0A0M6WJL0"/>
<dbReference type="EMBL" id="CVRS01000062">
    <property type="protein sequence ID" value="CRL35777.1"/>
    <property type="molecule type" value="Genomic_DNA"/>
</dbReference>
<evidence type="ECO:0000256" key="1">
    <source>
        <dbReference type="SAM" id="MobiDB-lite"/>
    </source>
</evidence>
<reference evidence="3" key="1">
    <citation type="submission" date="2015-05" db="EMBL/GenBank/DDBJ databases">
        <authorList>
            <consortium name="Pathogen Informatics"/>
        </authorList>
    </citation>
    <scope>NUCLEOTIDE SEQUENCE [LARGE SCALE GENOMIC DNA]</scope>
    <source>
        <strain evidence="3">L1-83</strain>
    </source>
</reference>
<proteinExistence type="predicted"/>
<protein>
    <submittedName>
        <fullName evidence="2">Uncharacterized protein</fullName>
    </submittedName>
</protein>
<sequence>MQEYYEKLCKKFPEITFNTGSSLMSGNENKVVINLSSECLKKMANDPEFAKKVEFNLTGAVPGQNRMFAQAKADNAVIHGVTTVIDDDGNASVTCGGMTRTSGSKQNSTTLNAEKKQKERL</sequence>
<keyword evidence="3" id="KW-1185">Reference proteome</keyword>
<evidence type="ECO:0000313" key="3">
    <source>
        <dbReference type="Proteomes" id="UP000049828"/>
    </source>
</evidence>
<dbReference type="RefSeq" id="WP_055039399.1">
    <property type="nucleotide sequence ID" value="NZ_CVRS01000062.1"/>
</dbReference>
<organism evidence="2 3">
    <name type="scientific">Roseburia inulinivorans</name>
    <dbReference type="NCBI Taxonomy" id="360807"/>
    <lineage>
        <taxon>Bacteria</taxon>
        <taxon>Bacillati</taxon>
        <taxon>Bacillota</taxon>
        <taxon>Clostridia</taxon>
        <taxon>Lachnospirales</taxon>
        <taxon>Lachnospiraceae</taxon>
        <taxon>Roseburia</taxon>
    </lineage>
</organism>
<gene>
    <name evidence="2" type="ORF">RIL183_17631</name>
</gene>
<name>A0A0M6WJL0_9FIRM</name>